<dbReference type="OrthoDB" id="9943636at2"/>
<gene>
    <name evidence="1" type="ORF">ETAA1_40180</name>
</gene>
<proteinExistence type="predicted"/>
<dbReference type="RefSeq" id="WP_145241441.1">
    <property type="nucleotide sequence ID" value="NZ_CP036273.1"/>
</dbReference>
<keyword evidence="2" id="KW-1185">Reference proteome</keyword>
<organism evidence="1 2">
    <name type="scientific">Urbifossiella limnaea</name>
    <dbReference type="NCBI Taxonomy" id="2528023"/>
    <lineage>
        <taxon>Bacteria</taxon>
        <taxon>Pseudomonadati</taxon>
        <taxon>Planctomycetota</taxon>
        <taxon>Planctomycetia</taxon>
        <taxon>Gemmatales</taxon>
        <taxon>Gemmataceae</taxon>
        <taxon>Urbifossiella</taxon>
    </lineage>
</organism>
<evidence type="ECO:0008006" key="3">
    <source>
        <dbReference type="Google" id="ProtNLM"/>
    </source>
</evidence>
<dbReference type="AlphaFoldDB" id="A0A517XX13"/>
<dbReference type="Proteomes" id="UP000319576">
    <property type="component" value="Chromosome"/>
</dbReference>
<accession>A0A517XX13</accession>
<dbReference type="KEGG" id="uli:ETAA1_40180"/>
<protein>
    <recommendedName>
        <fullName evidence="3">Response regulatory domain-containing protein</fullName>
    </recommendedName>
</protein>
<dbReference type="EMBL" id="CP036273">
    <property type="protein sequence ID" value="QDU22043.1"/>
    <property type="molecule type" value="Genomic_DNA"/>
</dbReference>
<name>A0A517XX13_9BACT</name>
<evidence type="ECO:0000313" key="1">
    <source>
        <dbReference type="EMBL" id="QDU22043.1"/>
    </source>
</evidence>
<sequence>MSSNVFGSPGGCGLASPKKRAARVVVGGGAGFAARTAERFLARGVDVCTAIALDELHAIATRKNPTAVILPVEAAGESGYLTCAKLRLMRPRMRVILVGEASARAENLARFVGARFATETTAADVVLKLI</sequence>
<reference evidence="1 2" key="1">
    <citation type="submission" date="2019-02" db="EMBL/GenBank/DDBJ databases">
        <title>Deep-cultivation of Planctomycetes and their phenomic and genomic characterization uncovers novel biology.</title>
        <authorList>
            <person name="Wiegand S."/>
            <person name="Jogler M."/>
            <person name="Boedeker C."/>
            <person name="Pinto D."/>
            <person name="Vollmers J."/>
            <person name="Rivas-Marin E."/>
            <person name="Kohn T."/>
            <person name="Peeters S.H."/>
            <person name="Heuer A."/>
            <person name="Rast P."/>
            <person name="Oberbeckmann S."/>
            <person name="Bunk B."/>
            <person name="Jeske O."/>
            <person name="Meyerdierks A."/>
            <person name="Storesund J.E."/>
            <person name="Kallscheuer N."/>
            <person name="Luecker S."/>
            <person name="Lage O.M."/>
            <person name="Pohl T."/>
            <person name="Merkel B.J."/>
            <person name="Hornburger P."/>
            <person name="Mueller R.-W."/>
            <person name="Bruemmer F."/>
            <person name="Labrenz M."/>
            <person name="Spormann A.M."/>
            <person name="Op den Camp H."/>
            <person name="Overmann J."/>
            <person name="Amann R."/>
            <person name="Jetten M.S.M."/>
            <person name="Mascher T."/>
            <person name="Medema M.H."/>
            <person name="Devos D.P."/>
            <person name="Kaster A.-K."/>
            <person name="Ovreas L."/>
            <person name="Rohde M."/>
            <person name="Galperin M.Y."/>
            <person name="Jogler C."/>
        </authorList>
    </citation>
    <scope>NUCLEOTIDE SEQUENCE [LARGE SCALE GENOMIC DNA]</scope>
    <source>
        <strain evidence="1 2">ETA_A1</strain>
    </source>
</reference>
<evidence type="ECO:0000313" key="2">
    <source>
        <dbReference type="Proteomes" id="UP000319576"/>
    </source>
</evidence>